<evidence type="ECO:0000313" key="2">
    <source>
        <dbReference type="EMBL" id="TFB80278.1"/>
    </source>
</evidence>
<feature type="region of interest" description="Disordered" evidence="1">
    <location>
        <begin position="20"/>
        <end position="48"/>
    </location>
</feature>
<dbReference type="AlphaFoldDB" id="A0A4V3IAE9"/>
<evidence type="ECO:0000256" key="1">
    <source>
        <dbReference type="SAM" id="MobiDB-lite"/>
    </source>
</evidence>
<reference evidence="2 3" key="1">
    <citation type="submission" date="2019-03" db="EMBL/GenBank/DDBJ databases">
        <title>Genomics of glacier-inhabiting Cryobacterium strains.</title>
        <authorList>
            <person name="Liu Q."/>
            <person name="Xin Y.-H."/>
        </authorList>
    </citation>
    <scope>NUCLEOTIDE SEQUENCE [LARGE SCALE GENOMIC DNA]</scope>
    <source>
        <strain evidence="2 3">CGMCC 1.10440</strain>
    </source>
</reference>
<sequence>MTFAAVALVPLLLLTACQPEKSPLESPSPTVMEAPSAPPGPPVQALPPDSVLGMTGTVTADNGAELALTLVVHASKAATAPDAATGSAVITDWCAGELDANTLAGQAYGLVQVDYTATLVGSKTWPPDLPLLLFPTAQDVGLASSGAAHQIEVLAAPPSPGDYVPHCQQFAFLTGPGDGSTIVALAGDASDNPPFTRWADFAYGFDINSPAGFVGSKPFGGVDSSRVSFTNCVATITALASTLGYPSNSWGQEFAPDRCVVGGSTQPLGGP</sequence>
<accession>A0A4V3IAE9</accession>
<dbReference type="Proteomes" id="UP000298488">
    <property type="component" value="Unassembled WGS sequence"/>
</dbReference>
<dbReference type="EMBL" id="SOFI01000003">
    <property type="protein sequence ID" value="TFB80278.1"/>
    <property type="molecule type" value="Genomic_DNA"/>
</dbReference>
<comment type="caution">
    <text evidence="2">The sequence shown here is derived from an EMBL/GenBank/DDBJ whole genome shotgun (WGS) entry which is preliminary data.</text>
</comment>
<evidence type="ECO:0000313" key="3">
    <source>
        <dbReference type="Proteomes" id="UP000298488"/>
    </source>
</evidence>
<evidence type="ECO:0008006" key="4">
    <source>
        <dbReference type="Google" id="ProtNLM"/>
    </source>
</evidence>
<gene>
    <name evidence="2" type="ORF">E3N84_09695</name>
</gene>
<keyword evidence="3" id="KW-1185">Reference proteome</keyword>
<proteinExistence type="predicted"/>
<organism evidence="2 3">
    <name type="scientific">Terrimesophilobacter mesophilus</name>
    <dbReference type="NCBI Taxonomy" id="433647"/>
    <lineage>
        <taxon>Bacteria</taxon>
        <taxon>Bacillati</taxon>
        <taxon>Actinomycetota</taxon>
        <taxon>Actinomycetes</taxon>
        <taxon>Micrococcales</taxon>
        <taxon>Microbacteriaceae</taxon>
        <taxon>Terrimesophilobacter</taxon>
    </lineage>
</organism>
<feature type="compositionally biased region" description="Pro residues" evidence="1">
    <location>
        <begin position="36"/>
        <end position="45"/>
    </location>
</feature>
<protein>
    <recommendedName>
        <fullName evidence="4">Lipoprotein</fullName>
    </recommendedName>
</protein>
<dbReference type="RefSeq" id="WP_134542278.1">
    <property type="nucleotide sequence ID" value="NZ_JACHBP010000001.1"/>
</dbReference>
<name>A0A4V3IAE9_9MICO</name>